<accession>A0ABV2P446</accession>
<gene>
    <name evidence="1" type="ORF">ABIE37_001301</name>
</gene>
<dbReference type="Proteomes" id="UP001549307">
    <property type="component" value="Unassembled WGS sequence"/>
</dbReference>
<sequence>MQLEFDPEVPVREVRLTLTVDELEIFWGSLRETLEAVDEHEFQTRVGFGSQEVRRLQAELARLMNTLPYVPE</sequence>
<organism evidence="1 2">
    <name type="scientific">Arthrobacter bambusae</name>
    <dbReference type="NCBI Taxonomy" id="1338426"/>
    <lineage>
        <taxon>Bacteria</taxon>
        <taxon>Bacillati</taxon>
        <taxon>Actinomycetota</taxon>
        <taxon>Actinomycetes</taxon>
        <taxon>Micrococcales</taxon>
        <taxon>Micrococcaceae</taxon>
        <taxon>Arthrobacter</taxon>
    </lineage>
</organism>
<evidence type="ECO:0000313" key="1">
    <source>
        <dbReference type="EMBL" id="MET4539529.1"/>
    </source>
</evidence>
<keyword evidence="2" id="KW-1185">Reference proteome</keyword>
<protein>
    <submittedName>
        <fullName evidence="1">Uncharacterized small protein (DUF1192 family)</fullName>
    </submittedName>
</protein>
<proteinExistence type="predicted"/>
<dbReference type="EMBL" id="JBEPSN010000002">
    <property type="protein sequence ID" value="MET4539529.1"/>
    <property type="molecule type" value="Genomic_DNA"/>
</dbReference>
<evidence type="ECO:0000313" key="2">
    <source>
        <dbReference type="Proteomes" id="UP001549307"/>
    </source>
</evidence>
<name>A0ABV2P446_9MICC</name>
<comment type="caution">
    <text evidence="1">The sequence shown here is derived from an EMBL/GenBank/DDBJ whole genome shotgun (WGS) entry which is preliminary data.</text>
</comment>
<reference evidence="1 2" key="1">
    <citation type="submission" date="2024-06" db="EMBL/GenBank/DDBJ databases">
        <title>Sorghum-associated microbial communities from plants grown in Nebraska, USA.</title>
        <authorList>
            <person name="Schachtman D."/>
        </authorList>
    </citation>
    <scope>NUCLEOTIDE SEQUENCE [LARGE SCALE GENOMIC DNA]</scope>
    <source>
        <strain evidence="1 2">3552</strain>
    </source>
</reference>